<protein>
    <recommendedName>
        <fullName evidence="5">Bulb-type lectin domain-containing protein</fullName>
    </recommendedName>
</protein>
<evidence type="ECO:0000313" key="6">
    <source>
        <dbReference type="EMBL" id="KAK2656277.1"/>
    </source>
</evidence>
<dbReference type="PANTHER" id="PTHR47976:SF7">
    <property type="entry name" value="RECEPTOR-LIKE SERINE_THREONINE-PROTEIN KINASE"/>
    <property type="match status" value="1"/>
</dbReference>
<sequence>MQRDHFPLMHYLTILFFVLSISSLATAQQTQSYISRGSSLTPTKTSSWLSKSGLYAFGFYQRGNGYSVGVFLAGIPEKTVVWTANRNVPPVSGNATLLLTDADVRLVLQTEQDQDTDIADISQTASYASMLDTGNFVLYNSDGDIIWQSFAYPTDNLLPTQILPAPNELFSSLSLTDQSTGIFFLRMQRDGNLVLYPIGNPIPEYAYWQSETYDMGDKGSLNLDLDGRLYILNATGFTSKNLTHECLEDREPYIC</sequence>
<gene>
    <name evidence="6" type="ORF">Ddye_009329</name>
</gene>
<dbReference type="FunFam" id="2.90.10.10:FF:000013">
    <property type="entry name" value="G-type lectin S-receptor-like serine/threonine-protein kinase LECRK1"/>
    <property type="match status" value="1"/>
</dbReference>
<dbReference type="Proteomes" id="UP001280121">
    <property type="component" value="Unassembled WGS sequence"/>
</dbReference>
<name>A0AAE0CM55_9ROSI</name>
<dbReference type="InterPro" id="IPR001480">
    <property type="entry name" value="Bulb-type_lectin_dom"/>
</dbReference>
<evidence type="ECO:0000256" key="3">
    <source>
        <dbReference type="ARBA" id="ARBA00023180"/>
    </source>
</evidence>
<dbReference type="SUPFAM" id="SSF51110">
    <property type="entry name" value="alpha-D-mannose-specific plant lectins"/>
    <property type="match status" value="2"/>
</dbReference>
<evidence type="ECO:0000313" key="7">
    <source>
        <dbReference type="Proteomes" id="UP001280121"/>
    </source>
</evidence>
<dbReference type="AlphaFoldDB" id="A0AAE0CM55"/>
<comment type="caution">
    <text evidence="6">The sequence shown here is derived from an EMBL/GenBank/DDBJ whole genome shotgun (WGS) entry which is preliminary data.</text>
</comment>
<proteinExistence type="predicted"/>
<evidence type="ECO:0000256" key="4">
    <source>
        <dbReference type="SAM" id="SignalP"/>
    </source>
</evidence>
<dbReference type="InterPro" id="IPR051343">
    <property type="entry name" value="G-type_lectin_kinases/EP1-like"/>
</dbReference>
<reference evidence="6" key="1">
    <citation type="journal article" date="2023" name="Plant J.">
        <title>Genome sequences and population genomics provide insights into the demographic history, inbreeding, and mutation load of two 'living fossil' tree species of Dipteronia.</title>
        <authorList>
            <person name="Feng Y."/>
            <person name="Comes H.P."/>
            <person name="Chen J."/>
            <person name="Zhu S."/>
            <person name="Lu R."/>
            <person name="Zhang X."/>
            <person name="Li P."/>
            <person name="Qiu J."/>
            <person name="Olsen K.M."/>
            <person name="Qiu Y."/>
        </authorList>
    </citation>
    <scope>NUCLEOTIDE SEQUENCE</scope>
    <source>
        <strain evidence="6">KIB01</strain>
    </source>
</reference>
<dbReference type="InterPro" id="IPR036426">
    <property type="entry name" value="Bulb-type_lectin_dom_sf"/>
</dbReference>
<evidence type="ECO:0000259" key="5">
    <source>
        <dbReference type="PROSITE" id="PS50927"/>
    </source>
</evidence>
<dbReference type="PANTHER" id="PTHR47976">
    <property type="entry name" value="G-TYPE LECTIN S-RECEPTOR-LIKE SERINE/THREONINE-PROTEIN KINASE SD2-5"/>
    <property type="match status" value="1"/>
</dbReference>
<feature type="chain" id="PRO_5042258392" description="Bulb-type lectin domain-containing protein" evidence="4">
    <location>
        <begin position="28"/>
        <end position="255"/>
    </location>
</feature>
<keyword evidence="1 4" id="KW-0732">Signal</keyword>
<evidence type="ECO:0000256" key="2">
    <source>
        <dbReference type="ARBA" id="ARBA00023157"/>
    </source>
</evidence>
<organism evidence="6 7">
    <name type="scientific">Dipteronia dyeriana</name>
    <dbReference type="NCBI Taxonomy" id="168575"/>
    <lineage>
        <taxon>Eukaryota</taxon>
        <taxon>Viridiplantae</taxon>
        <taxon>Streptophyta</taxon>
        <taxon>Embryophyta</taxon>
        <taxon>Tracheophyta</taxon>
        <taxon>Spermatophyta</taxon>
        <taxon>Magnoliopsida</taxon>
        <taxon>eudicotyledons</taxon>
        <taxon>Gunneridae</taxon>
        <taxon>Pentapetalae</taxon>
        <taxon>rosids</taxon>
        <taxon>malvids</taxon>
        <taxon>Sapindales</taxon>
        <taxon>Sapindaceae</taxon>
        <taxon>Hippocastanoideae</taxon>
        <taxon>Acereae</taxon>
        <taxon>Dipteronia</taxon>
    </lineage>
</organism>
<accession>A0AAE0CM55</accession>
<evidence type="ECO:0000256" key="1">
    <source>
        <dbReference type="ARBA" id="ARBA00022729"/>
    </source>
</evidence>
<feature type="domain" description="Bulb-type lectin" evidence="5">
    <location>
        <begin position="31"/>
        <end position="151"/>
    </location>
</feature>
<keyword evidence="3" id="KW-0325">Glycoprotein</keyword>
<keyword evidence="7" id="KW-1185">Reference proteome</keyword>
<dbReference type="SMART" id="SM00108">
    <property type="entry name" value="B_lectin"/>
    <property type="match status" value="1"/>
</dbReference>
<dbReference type="Gene3D" id="2.90.10.10">
    <property type="entry name" value="Bulb-type lectin domain"/>
    <property type="match status" value="2"/>
</dbReference>
<dbReference type="Pfam" id="PF01453">
    <property type="entry name" value="B_lectin"/>
    <property type="match status" value="1"/>
</dbReference>
<feature type="signal peptide" evidence="4">
    <location>
        <begin position="1"/>
        <end position="27"/>
    </location>
</feature>
<keyword evidence="2" id="KW-1015">Disulfide bond</keyword>
<dbReference type="PROSITE" id="PS50927">
    <property type="entry name" value="BULB_LECTIN"/>
    <property type="match status" value="1"/>
</dbReference>
<dbReference type="EMBL" id="JANJYI010000003">
    <property type="protein sequence ID" value="KAK2656277.1"/>
    <property type="molecule type" value="Genomic_DNA"/>
</dbReference>